<dbReference type="InterPro" id="IPR013108">
    <property type="entry name" value="Amidohydro_3"/>
</dbReference>
<reference evidence="2 3" key="1">
    <citation type="submission" date="2022-04" db="EMBL/GenBank/DDBJ databases">
        <title>Leucobacter sp. isolated from rhizosphere of garlic.</title>
        <authorList>
            <person name="Won M."/>
            <person name="Lee C.-M."/>
            <person name="Woen H.-Y."/>
            <person name="Kwon S.-W."/>
        </authorList>
    </citation>
    <scope>NUCLEOTIDE SEQUENCE [LARGE SCALE GENOMIC DNA]</scope>
    <source>
        <strain evidence="2 3">H21R-40</strain>
    </source>
</reference>
<dbReference type="CDD" id="cd01300">
    <property type="entry name" value="YtcJ_like"/>
    <property type="match status" value="1"/>
</dbReference>
<dbReference type="PANTHER" id="PTHR22642">
    <property type="entry name" value="IMIDAZOLONEPROPIONASE"/>
    <property type="match status" value="1"/>
</dbReference>
<dbReference type="Gene3D" id="3.10.310.70">
    <property type="match status" value="1"/>
</dbReference>
<dbReference type="PANTHER" id="PTHR22642:SF2">
    <property type="entry name" value="PROTEIN LONG AFTER FAR-RED 3"/>
    <property type="match status" value="1"/>
</dbReference>
<dbReference type="InterPro" id="IPR011059">
    <property type="entry name" value="Metal-dep_hydrolase_composite"/>
</dbReference>
<dbReference type="EMBL" id="CP095045">
    <property type="protein sequence ID" value="UOQ56814.1"/>
    <property type="molecule type" value="Genomic_DNA"/>
</dbReference>
<dbReference type="RefSeq" id="WP_244727280.1">
    <property type="nucleotide sequence ID" value="NZ_CP095045.1"/>
</dbReference>
<dbReference type="SUPFAM" id="SSF51338">
    <property type="entry name" value="Composite domain of metallo-dependent hydrolases"/>
    <property type="match status" value="1"/>
</dbReference>
<keyword evidence="3" id="KW-1185">Reference proteome</keyword>
<name>A0ABY4FJF1_9MICO</name>
<dbReference type="SUPFAM" id="SSF51556">
    <property type="entry name" value="Metallo-dependent hydrolases"/>
    <property type="match status" value="1"/>
</dbReference>
<organism evidence="2 3">
    <name type="scientific">Leucobacter allii</name>
    <dbReference type="NCBI Taxonomy" id="2932247"/>
    <lineage>
        <taxon>Bacteria</taxon>
        <taxon>Bacillati</taxon>
        <taxon>Actinomycetota</taxon>
        <taxon>Actinomycetes</taxon>
        <taxon>Micrococcales</taxon>
        <taxon>Microbacteriaceae</taxon>
        <taxon>Leucobacter</taxon>
    </lineage>
</organism>
<dbReference type="Gene3D" id="3.20.20.140">
    <property type="entry name" value="Metal-dependent hydrolases"/>
    <property type="match status" value="1"/>
</dbReference>
<dbReference type="Gene3D" id="2.30.40.10">
    <property type="entry name" value="Urease, subunit C, domain 1"/>
    <property type="match status" value="1"/>
</dbReference>
<sequence length="547" mass="58344">MLIDTIFENARARTLDPVRPTARRFGVLHGRIVGLDEELDGAEARRTVDLAGAHVLPGFNDAHLHLSLWGARLAAMDLRPGSVDSLDELYAAVAERARGLGPDEWIRGSGYDQNVLGGHPTAERLDAAAGGRPVLLEHVSAHMVVINTRAFELAGHPGRLDVPDVDGGGIPRDAEGRATGLLQEAAMNLAYNLVRPTPEEEVIRNLGLASERALSYGITSATEPGLGDPFMVGNSPMDFGIFQEAVDRGILRVRMTLMPYFTTLHGIAASGDPAYRGIDLGIRSGMGDERLRIGPVKMLTDGSFIGRSAAMHRCYHGEPDNHGIMVVSPQEAEELAVGAHRAGWQLAFHAIGDAAIDAALDAFEAAQRAYPRPDARPRIEHFALASDAQIARAAALGAIAVPQAIFIRDFGDGMAAAMGDDRRELIYRVRSLLSAGMTVPGSTDAPVSDANPIDAIASMVTRRTSGGEVLNAAEAITVDEAVRAYTHGSAYATRQEEQLGRLRAGMLADFVTLSQDMFAVPSEEIADTRVTATYVGGERVFVRGPGA</sequence>
<dbReference type="InterPro" id="IPR032466">
    <property type="entry name" value="Metal_Hydrolase"/>
</dbReference>
<protein>
    <submittedName>
        <fullName evidence="2">Amidohydrolase</fullName>
    </submittedName>
</protein>
<dbReference type="Pfam" id="PF07969">
    <property type="entry name" value="Amidohydro_3"/>
    <property type="match status" value="1"/>
</dbReference>
<evidence type="ECO:0000313" key="2">
    <source>
        <dbReference type="EMBL" id="UOQ56814.1"/>
    </source>
</evidence>
<evidence type="ECO:0000313" key="3">
    <source>
        <dbReference type="Proteomes" id="UP000831786"/>
    </source>
</evidence>
<gene>
    <name evidence="2" type="ORF">MUN78_14255</name>
</gene>
<dbReference type="InterPro" id="IPR033932">
    <property type="entry name" value="YtcJ-like"/>
</dbReference>
<accession>A0ABY4FJF1</accession>
<feature type="domain" description="Amidohydrolase 3" evidence="1">
    <location>
        <begin position="46"/>
        <end position="541"/>
    </location>
</feature>
<dbReference type="Proteomes" id="UP000831786">
    <property type="component" value="Chromosome"/>
</dbReference>
<evidence type="ECO:0000259" key="1">
    <source>
        <dbReference type="Pfam" id="PF07969"/>
    </source>
</evidence>
<proteinExistence type="predicted"/>